<organism evidence="9">
    <name type="scientific">Rosellinia necatrix</name>
    <name type="common">White root-rot fungus</name>
    <dbReference type="NCBI Taxonomy" id="77044"/>
    <lineage>
        <taxon>Eukaryota</taxon>
        <taxon>Fungi</taxon>
        <taxon>Dikarya</taxon>
        <taxon>Ascomycota</taxon>
        <taxon>Pezizomycotina</taxon>
        <taxon>Sordariomycetes</taxon>
        <taxon>Xylariomycetidae</taxon>
        <taxon>Xylariales</taxon>
        <taxon>Xylariaceae</taxon>
        <taxon>Rosellinia</taxon>
    </lineage>
</organism>
<dbReference type="SUPFAM" id="SSF52402">
    <property type="entry name" value="Adenine nucleotide alpha hydrolases-like"/>
    <property type="match status" value="1"/>
</dbReference>
<feature type="domain" description="tRNA(Ile)-lysidine/2-thiocytidine synthase N-terminal" evidence="8">
    <location>
        <begin position="43"/>
        <end position="192"/>
    </location>
</feature>
<evidence type="ECO:0000256" key="4">
    <source>
        <dbReference type="ARBA" id="ARBA00022741"/>
    </source>
</evidence>
<dbReference type="HAMAP" id="MF_01161">
    <property type="entry name" value="tRNA_Ile_lys_synt"/>
    <property type="match status" value="1"/>
</dbReference>
<reference evidence="9" key="1">
    <citation type="submission" date="2016-03" db="EMBL/GenBank/DDBJ databases">
        <title>Draft genome sequence of Rosellinia necatrix.</title>
        <authorList>
            <person name="Kanematsu S."/>
        </authorList>
    </citation>
    <scope>NUCLEOTIDE SEQUENCE [LARGE SCALE GENOMIC DNA]</scope>
    <source>
        <strain evidence="9">W97</strain>
    </source>
</reference>
<dbReference type="OrthoDB" id="434144at2759"/>
<dbReference type="CDD" id="cd01992">
    <property type="entry name" value="TilS_N"/>
    <property type="match status" value="1"/>
</dbReference>
<evidence type="ECO:0000313" key="10">
    <source>
        <dbReference type="Proteomes" id="UP000054516"/>
    </source>
</evidence>
<dbReference type="Gene3D" id="3.40.50.620">
    <property type="entry name" value="HUPs"/>
    <property type="match status" value="1"/>
</dbReference>
<evidence type="ECO:0000259" key="8">
    <source>
        <dbReference type="Pfam" id="PF01171"/>
    </source>
</evidence>
<keyword evidence="4" id="KW-0547">Nucleotide-binding</keyword>
<dbReference type="OMA" id="ARIPECH"/>
<dbReference type="InterPro" id="IPR012795">
    <property type="entry name" value="tRNA_Ile_lys_synt_N"/>
</dbReference>
<dbReference type="AlphaFoldDB" id="A0A1W2TUE0"/>
<keyword evidence="3" id="KW-0819">tRNA processing</keyword>
<dbReference type="GO" id="GO:0032267">
    <property type="term" value="F:tRNA(Ile)-lysidine synthase activity"/>
    <property type="evidence" value="ECO:0007669"/>
    <property type="project" value="UniProtKB-EC"/>
</dbReference>
<keyword evidence="10" id="KW-1185">Reference proteome</keyword>
<dbReference type="InterPro" id="IPR012094">
    <property type="entry name" value="tRNA_Ile_lys_synt"/>
</dbReference>
<evidence type="ECO:0000256" key="6">
    <source>
        <dbReference type="ARBA" id="ARBA00048539"/>
    </source>
</evidence>
<accession>A0A1W2TUE0</accession>
<dbReference type="Pfam" id="PF01171">
    <property type="entry name" value="ATP_bind_3"/>
    <property type="match status" value="2"/>
</dbReference>
<evidence type="ECO:0000256" key="2">
    <source>
        <dbReference type="ARBA" id="ARBA00022598"/>
    </source>
</evidence>
<dbReference type="InterPro" id="IPR014729">
    <property type="entry name" value="Rossmann-like_a/b/a_fold"/>
</dbReference>
<feature type="region of interest" description="Disordered" evidence="7">
    <location>
        <begin position="680"/>
        <end position="702"/>
    </location>
</feature>
<dbReference type="PANTHER" id="PTHR43033:SF1">
    <property type="entry name" value="TRNA(ILE)-LYSIDINE SYNTHASE-RELATED"/>
    <property type="match status" value="1"/>
</dbReference>
<dbReference type="InterPro" id="IPR011063">
    <property type="entry name" value="TilS/TtcA_N"/>
</dbReference>
<gene>
    <name evidence="9" type="ORF">SAMD00023353_7300070</name>
</gene>
<keyword evidence="2" id="KW-0436">Ligase</keyword>
<dbReference type="EMBL" id="DF977518">
    <property type="protein sequence ID" value="GAP92209.1"/>
    <property type="molecule type" value="Genomic_DNA"/>
</dbReference>
<dbReference type="EC" id="6.3.4.19" evidence="1"/>
<evidence type="ECO:0000256" key="1">
    <source>
        <dbReference type="ARBA" id="ARBA00013267"/>
    </source>
</evidence>
<keyword evidence="5" id="KW-0067">ATP-binding</keyword>
<dbReference type="NCBIfam" id="TIGR02432">
    <property type="entry name" value="lysidine_TilS_N"/>
    <property type="match status" value="1"/>
</dbReference>
<dbReference type="PANTHER" id="PTHR43033">
    <property type="entry name" value="TRNA(ILE)-LYSIDINE SYNTHASE-RELATED"/>
    <property type="match status" value="1"/>
</dbReference>
<comment type="catalytic activity">
    <reaction evidence="6">
        <text>cytidine(34) in tRNA(Ile2) + L-lysine + ATP = lysidine(34) in tRNA(Ile2) + AMP + diphosphate + H(+)</text>
        <dbReference type="Rhea" id="RHEA:43744"/>
        <dbReference type="Rhea" id="RHEA-COMP:10625"/>
        <dbReference type="Rhea" id="RHEA-COMP:10670"/>
        <dbReference type="ChEBI" id="CHEBI:15378"/>
        <dbReference type="ChEBI" id="CHEBI:30616"/>
        <dbReference type="ChEBI" id="CHEBI:32551"/>
        <dbReference type="ChEBI" id="CHEBI:33019"/>
        <dbReference type="ChEBI" id="CHEBI:82748"/>
        <dbReference type="ChEBI" id="CHEBI:83665"/>
        <dbReference type="ChEBI" id="CHEBI:456215"/>
        <dbReference type="EC" id="6.3.4.19"/>
    </reaction>
</comment>
<evidence type="ECO:0000313" key="9">
    <source>
        <dbReference type="EMBL" id="GAP92209.1"/>
    </source>
</evidence>
<sequence length="729" mass="81408">MGTLSRVLHTGARPVSVHEFAEALRAICPPHFPGTTRLNRTVGLAVSGGVDSMALAYLCSRLKNGEPNFRVTDNPISGFRAIVVDHQIRDGSREEAKAVAAELSKLGLDCIVDTASWSQILGPGRHPKDLPNLESVARRLRYRRLGRVCGTFRIASLLFAHHEDDQYETVLMRLLNGHGTRGLRGMRAVSDIPECEGIHGAYQSGSVDDQAQSLPSWNSEISKKEYKNLKHDLSRLMHDEGEPNDDDPGWLYPDKQAAPLEVANIDVEGGGVMIYRPLLGFSKDRLIATCEANNVLWWEDGTNHDQTLTMRNAVRHMCKNYTLPLALQKPSVLAFSRRCDQRARALEAEAGRLLARTIIHDFEPNIGSTTVQFPKYGLSRFPRDTSSPLRRRARTLRQREVAGLLIQKIIALVSPEEQTAPLSNLQNVISRLFPALAIGDWNITGPPKAFSIAGVQLTPIGPSSNKSSSSFRNGGSRTWYLSRASYPSHQPIPRFHSHSQPLQEIPEIWPRWTRWETWDGRFWFRMRSRLPSRVILQPFLKEHAKAFRERIPPEDRDRLVGLLKRYAPAKTRYTLPALYFEEGLNLDFLNPYYCSYPPSSPHNLPGVAAEGSKHAEYPGNTMGIPSDSDHLRAPDTCKMRLIALPSLGIQIPGLGSWIQYEIRYRRVDAAMLDAAGSFHRGSFASPRRQHPPSHPPGPRTRARRSLDIEIPIAAAAAVAAARGSVEVQA</sequence>
<proteinExistence type="inferred from homology"/>
<dbReference type="STRING" id="77044.A0A1W2TUE0"/>
<evidence type="ECO:0000256" key="5">
    <source>
        <dbReference type="ARBA" id="ARBA00022840"/>
    </source>
</evidence>
<dbReference type="GO" id="GO:0008033">
    <property type="term" value="P:tRNA processing"/>
    <property type="evidence" value="ECO:0007669"/>
    <property type="project" value="UniProtKB-KW"/>
</dbReference>
<feature type="domain" description="tRNA(Ile)-lysidine/2-thiocytidine synthase N-terminal" evidence="8">
    <location>
        <begin position="270"/>
        <end position="316"/>
    </location>
</feature>
<evidence type="ECO:0000256" key="7">
    <source>
        <dbReference type="SAM" id="MobiDB-lite"/>
    </source>
</evidence>
<dbReference type="Proteomes" id="UP000054516">
    <property type="component" value="Unassembled WGS sequence"/>
</dbReference>
<evidence type="ECO:0000256" key="3">
    <source>
        <dbReference type="ARBA" id="ARBA00022694"/>
    </source>
</evidence>
<dbReference type="GO" id="GO:0005524">
    <property type="term" value="F:ATP binding"/>
    <property type="evidence" value="ECO:0007669"/>
    <property type="project" value="UniProtKB-KW"/>
</dbReference>
<name>A0A1W2TUE0_ROSNE</name>
<protein>
    <recommendedName>
        <fullName evidence="1">tRNA(Ile)-lysidine synthetase</fullName>
        <ecNumber evidence="1">6.3.4.19</ecNumber>
    </recommendedName>
</protein>